<dbReference type="EMBL" id="JH126400">
    <property type="protein sequence ID" value="EGX94059.1"/>
    <property type="molecule type" value="Genomic_DNA"/>
</dbReference>
<dbReference type="Proteomes" id="UP000001610">
    <property type="component" value="Unassembled WGS sequence"/>
</dbReference>
<dbReference type="GeneID" id="18164357"/>
<organism evidence="1 2">
    <name type="scientific">Cordyceps militaris (strain CM01)</name>
    <name type="common">Caterpillar fungus</name>
    <dbReference type="NCBI Taxonomy" id="983644"/>
    <lineage>
        <taxon>Eukaryota</taxon>
        <taxon>Fungi</taxon>
        <taxon>Dikarya</taxon>
        <taxon>Ascomycota</taxon>
        <taxon>Pezizomycotina</taxon>
        <taxon>Sordariomycetes</taxon>
        <taxon>Hypocreomycetidae</taxon>
        <taxon>Hypocreales</taxon>
        <taxon>Cordycipitaceae</taxon>
        <taxon>Cordyceps</taxon>
    </lineage>
</organism>
<evidence type="ECO:0000313" key="2">
    <source>
        <dbReference type="Proteomes" id="UP000001610"/>
    </source>
</evidence>
<keyword evidence="2" id="KW-1185">Reference proteome</keyword>
<dbReference type="HOGENOM" id="CLU_2037950_0_0_1"/>
<protein>
    <submittedName>
        <fullName evidence="1">Uncharacterized protein</fullName>
    </submittedName>
</protein>
<proteinExistence type="predicted"/>
<dbReference type="VEuPathDB" id="FungiDB:CCM_02330"/>
<dbReference type="AlphaFoldDB" id="G3J927"/>
<dbReference type="RefSeq" id="XP_006667545.1">
    <property type="nucleotide sequence ID" value="XM_006667482.1"/>
</dbReference>
<dbReference type="InParanoid" id="G3J927"/>
<dbReference type="KEGG" id="cmt:CCM_02330"/>
<gene>
    <name evidence="1" type="ORF">CCM_02330</name>
</gene>
<name>G3J927_CORMM</name>
<sequence>MHEKSFACWLEINQIQKLKETWSWRVTCSHNHLTNALSRELSVPSSGDRSHGPSSTVAARTCLDEMNFIPLLPVGPSLHSVATASFSRGIRNATTKMGRLPVVNLVVLVADGLPSQPATAV</sequence>
<evidence type="ECO:0000313" key="1">
    <source>
        <dbReference type="EMBL" id="EGX94059.1"/>
    </source>
</evidence>
<reference evidence="1 2" key="1">
    <citation type="journal article" date="2011" name="Genome Biol.">
        <title>Genome sequence of the insect pathogenic fungus Cordyceps militaris, a valued traditional Chinese medicine.</title>
        <authorList>
            <person name="Zheng P."/>
            <person name="Xia Y."/>
            <person name="Xiao G."/>
            <person name="Xiong C."/>
            <person name="Hu X."/>
            <person name="Zhang S."/>
            <person name="Zheng H."/>
            <person name="Huang Y."/>
            <person name="Zhou Y."/>
            <person name="Wang S."/>
            <person name="Zhao G.P."/>
            <person name="Liu X."/>
            <person name="St Leger R.J."/>
            <person name="Wang C."/>
        </authorList>
    </citation>
    <scope>NUCLEOTIDE SEQUENCE [LARGE SCALE GENOMIC DNA]</scope>
    <source>
        <strain evidence="1 2">CM01</strain>
    </source>
</reference>
<accession>G3J927</accession>